<organism evidence="6">
    <name type="scientific">Craspedostauros australis</name>
    <dbReference type="NCBI Taxonomy" id="1486917"/>
    <lineage>
        <taxon>Eukaryota</taxon>
        <taxon>Sar</taxon>
        <taxon>Stramenopiles</taxon>
        <taxon>Ochrophyta</taxon>
        <taxon>Bacillariophyta</taxon>
        <taxon>Bacillariophyceae</taxon>
        <taxon>Bacillariophycidae</taxon>
        <taxon>Naviculales</taxon>
        <taxon>Naviculaceae</taxon>
        <taxon>Craspedostauros</taxon>
    </lineage>
</organism>
<dbReference type="AlphaFoldDB" id="A0A7R9WVM1"/>
<dbReference type="InterPro" id="IPR051021">
    <property type="entry name" value="Mito_Ser/Thr_phosphatase"/>
</dbReference>
<dbReference type="InterPro" id="IPR013078">
    <property type="entry name" value="His_Pase_superF_clade-1"/>
</dbReference>
<evidence type="ECO:0000256" key="4">
    <source>
        <dbReference type="ARBA" id="ARBA00040722"/>
    </source>
</evidence>
<protein>
    <recommendedName>
        <fullName evidence="3">Serine/threonine-protein phosphatase PGAM5, mitochondrial</fullName>
    </recommendedName>
    <alternativeName>
        <fullName evidence="4">Serine/threonine-protein phosphatase Pgam5, mitochondrial</fullName>
    </alternativeName>
</protein>
<feature type="compositionally biased region" description="Low complexity" evidence="5">
    <location>
        <begin position="39"/>
        <end position="51"/>
    </location>
</feature>
<dbReference type="GO" id="GO:0005739">
    <property type="term" value="C:mitochondrion"/>
    <property type="evidence" value="ECO:0007669"/>
    <property type="project" value="TreeGrafter"/>
</dbReference>
<sequence>MSFNFMRFARASHAGALSAVLAQSFILSNQRNGETMCDSGSTSSSNSEAGSLKVEPKDSSAAGFGMMPDAKGDFGRLFPKRQLWQPRVKYPLWDDNWDGKKPELTGDSEQNRQRMRKIRKEGVTRHIILVRHGQYEEDHKDETKKILTPLGREQADLTGKRLREMLDGVSKEFGPCNINVVRVSDMTRAKETADLIAAHLPAVPRAEPDPDLNEGRPCHNIPGGRASPSTIQKTDETHPRIERAFAKYFYRAPFDENKEQDESEGDVDAEEQPKHEFEIIVCHANVIRYFLCRALQMPPEAWLRFSTFNCSLTYLTIRPTGTVSCRMIGDIGHLTYGKSTFSKHPGFNW</sequence>
<dbReference type="Gene3D" id="3.40.50.1240">
    <property type="entry name" value="Phosphoglycerate mutase-like"/>
    <property type="match status" value="1"/>
</dbReference>
<evidence type="ECO:0000313" key="6">
    <source>
        <dbReference type="EMBL" id="CAD8336467.1"/>
    </source>
</evidence>
<reference evidence="6" key="1">
    <citation type="submission" date="2021-01" db="EMBL/GenBank/DDBJ databases">
        <authorList>
            <person name="Corre E."/>
            <person name="Pelletier E."/>
            <person name="Niang G."/>
            <person name="Scheremetjew M."/>
            <person name="Finn R."/>
            <person name="Kale V."/>
            <person name="Holt S."/>
            <person name="Cochrane G."/>
            <person name="Meng A."/>
            <person name="Brown T."/>
            <person name="Cohen L."/>
        </authorList>
    </citation>
    <scope>NUCLEOTIDE SEQUENCE</scope>
    <source>
        <strain evidence="6">CCMP3328</strain>
    </source>
</reference>
<accession>A0A7R9WVM1</accession>
<keyword evidence="2" id="KW-0378">Hydrolase</keyword>
<dbReference type="SUPFAM" id="SSF53254">
    <property type="entry name" value="Phosphoglycerate mutase-like"/>
    <property type="match status" value="1"/>
</dbReference>
<dbReference type="EMBL" id="HBEF01013724">
    <property type="protein sequence ID" value="CAD8336467.1"/>
    <property type="molecule type" value="Transcribed_RNA"/>
</dbReference>
<dbReference type="CDD" id="cd07067">
    <property type="entry name" value="HP_PGM_like"/>
    <property type="match status" value="1"/>
</dbReference>
<evidence type="ECO:0000256" key="3">
    <source>
        <dbReference type="ARBA" id="ARBA00039765"/>
    </source>
</evidence>
<dbReference type="GO" id="GO:0004722">
    <property type="term" value="F:protein serine/threonine phosphatase activity"/>
    <property type="evidence" value="ECO:0007669"/>
    <property type="project" value="TreeGrafter"/>
</dbReference>
<dbReference type="GO" id="GO:0090141">
    <property type="term" value="P:positive regulation of mitochondrial fission"/>
    <property type="evidence" value="ECO:0007669"/>
    <property type="project" value="TreeGrafter"/>
</dbReference>
<proteinExistence type="inferred from homology"/>
<dbReference type="Pfam" id="PF00300">
    <property type="entry name" value="His_Phos_1"/>
    <property type="match status" value="1"/>
</dbReference>
<dbReference type="PANTHER" id="PTHR20935">
    <property type="entry name" value="PHOSPHOGLYCERATE MUTASE-RELATED"/>
    <property type="match status" value="1"/>
</dbReference>
<evidence type="ECO:0000256" key="1">
    <source>
        <dbReference type="ARBA" id="ARBA00006717"/>
    </source>
</evidence>
<name>A0A7R9WVM1_9STRA</name>
<dbReference type="InterPro" id="IPR029033">
    <property type="entry name" value="His_PPase_superfam"/>
</dbReference>
<gene>
    <name evidence="6" type="ORF">CAUS1442_LOCUS8595</name>
</gene>
<feature type="region of interest" description="Disordered" evidence="5">
    <location>
        <begin position="33"/>
        <end position="62"/>
    </location>
</feature>
<evidence type="ECO:0000256" key="5">
    <source>
        <dbReference type="SAM" id="MobiDB-lite"/>
    </source>
</evidence>
<comment type="similarity">
    <text evidence="1">Belongs to the phosphoglycerate mutase family. BPG-dependent PGAM subfamily.</text>
</comment>
<evidence type="ECO:0000256" key="2">
    <source>
        <dbReference type="ARBA" id="ARBA00022801"/>
    </source>
</evidence>
<dbReference type="SMART" id="SM00855">
    <property type="entry name" value="PGAM"/>
    <property type="match status" value="1"/>
</dbReference>
<dbReference type="PANTHER" id="PTHR20935:SF0">
    <property type="entry name" value="SERINE_THREONINE-PROTEIN PHOSPHATASE PGAM5, MITOCHONDRIAL"/>
    <property type="match status" value="1"/>
</dbReference>